<organism evidence="2 3">
    <name type="scientific">Quillaja saponaria</name>
    <name type="common">Soap bark tree</name>
    <dbReference type="NCBI Taxonomy" id="32244"/>
    <lineage>
        <taxon>Eukaryota</taxon>
        <taxon>Viridiplantae</taxon>
        <taxon>Streptophyta</taxon>
        <taxon>Embryophyta</taxon>
        <taxon>Tracheophyta</taxon>
        <taxon>Spermatophyta</taxon>
        <taxon>Magnoliopsida</taxon>
        <taxon>eudicotyledons</taxon>
        <taxon>Gunneridae</taxon>
        <taxon>Pentapetalae</taxon>
        <taxon>rosids</taxon>
        <taxon>fabids</taxon>
        <taxon>Fabales</taxon>
        <taxon>Quillajaceae</taxon>
        <taxon>Quillaja</taxon>
    </lineage>
</organism>
<evidence type="ECO:0000313" key="2">
    <source>
        <dbReference type="EMBL" id="KAJ7972572.1"/>
    </source>
</evidence>
<feature type="compositionally biased region" description="Polar residues" evidence="1">
    <location>
        <begin position="417"/>
        <end position="443"/>
    </location>
</feature>
<keyword evidence="3" id="KW-1185">Reference proteome</keyword>
<reference evidence="2" key="1">
    <citation type="journal article" date="2023" name="Science">
        <title>Elucidation of the pathway for biosynthesis of saponin adjuvants from the soapbark tree.</title>
        <authorList>
            <person name="Reed J."/>
            <person name="Orme A."/>
            <person name="El-Demerdash A."/>
            <person name="Owen C."/>
            <person name="Martin L.B.B."/>
            <person name="Misra R.C."/>
            <person name="Kikuchi S."/>
            <person name="Rejzek M."/>
            <person name="Martin A.C."/>
            <person name="Harkess A."/>
            <person name="Leebens-Mack J."/>
            <person name="Louveau T."/>
            <person name="Stephenson M.J."/>
            <person name="Osbourn A."/>
        </authorList>
    </citation>
    <scope>NUCLEOTIDE SEQUENCE</scope>
    <source>
        <strain evidence="2">S10</strain>
    </source>
</reference>
<protein>
    <submittedName>
        <fullName evidence="2">RPM1 interacting protein 13</fullName>
    </submittedName>
</protein>
<comment type="caution">
    <text evidence="2">The sequence shown here is derived from an EMBL/GenBank/DDBJ whole genome shotgun (WGS) entry which is preliminary data.</text>
</comment>
<evidence type="ECO:0000313" key="3">
    <source>
        <dbReference type="Proteomes" id="UP001163823"/>
    </source>
</evidence>
<name>A0AAD7Q0F3_QUISA</name>
<dbReference type="InterPro" id="IPR053234">
    <property type="entry name" value="RPM1_Interactor"/>
</dbReference>
<proteinExistence type="predicted"/>
<feature type="region of interest" description="Disordered" evidence="1">
    <location>
        <begin position="374"/>
        <end position="443"/>
    </location>
</feature>
<dbReference type="Proteomes" id="UP001163823">
    <property type="component" value="Chromosome 4"/>
</dbReference>
<feature type="compositionally biased region" description="Polar residues" evidence="1">
    <location>
        <begin position="394"/>
        <end position="408"/>
    </location>
</feature>
<evidence type="ECO:0000256" key="1">
    <source>
        <dbReference type="SAM" id="MobiDB-lite"/>
    </source>
</evidence>
<feature type="region of interest" description="Disordered" evidence="1">
    <location>
        <begin position="478"/>
        <end position="505"/>
    </location>
</feature>
<dbReference type="AlphaFoldDB" id="A0AAD7Q0F3"/>
<accession>A0AAD7Q0F3</accession>
<dbReference type="EMBL" id="JARAOO010000004">
    <property type="protein sequence ID" value="KAJ7972572.1"/>
    <property type="molecule type" value="Genomic_DNA"/>
</dbReference>
<dbReference type="PANTHER" id="PTHR33443:SF35">
    <property type="entry name" value="VQ DOMAIN-CONTAINING PROTEIN"/>
    <property type="match status" value="1"/>
</dbReference>
<dbReference type="PANTHER" id="PTHR33443">
    <property type="entry name" value="ZGC:112980"/>
    <property type="match status" value="1"/>
</dbReference>
<sequence>MFVTYMDKMAVVLDISSDEEFPLDELPKSFDYDYWIKEFIGMDDKELDDSDEVVVVGEVNPKEKSRSSKQTVKDVEDDCILLDRNPYNLVTSMNEKANGSDELQIVGEKGQIACRDYPHPRHLCAKFPFTSTPHERHCDQCHCYVCDSLAPCVRWGTGISSTDHCHATEKSDIWKIQRTNFKQGKTSPLIASKSFVTTAFLTPPLVNQVPPLVRLAPNSITQDRVSSPTKTSDSCLLNSIPQSQASGPRTIHACSSSLNSLSQNQDSQPNTMHACSTRTNLTGPGVIRHGTNQDSGFLSARSRHLPRQWLGVRNNVIQRDRANSVTSNLGSQFVPSHMMFKGAGTVGSALTINGSAVSSGDCNRTHVASQCSGYHTPRGVSNHRNPGRLDDVWPSTNLPSYTHPTSMHPNLDHAGESTVSSEPQGHSQPLSQVNDSQSFQQRIQGQYVHPSHADCQILDEYVNQFNIASQPVYQHGIQSENISGHGNHSQNAIKQTSHQGSQSQSAINADFSAYDFSWVESTSQINQPAAGSSHLGSTGSGTQLPPVMDSNTQFTGISNLSSLDFEFEDCLLENQSLPVVSDGLVPSELNILSPEPTPIDAGMLLFDYESSWNGLTQA</sequence>
<gene>
    <name evidence="2" type="ORF">O6P43_010439</name>
</gene>